<sequence length="79" mass="8297">MITPMKSIALLGAAAAVLALSAAPSSADTVSDLQGQLATLQGQLAYQQCQLQNTLILEGMRVPYLFYLLPKGHICIPPG</sequence>
<keyword evidence="1" id="KW-0732">Signal</keyword>
<feature type="chain" id="PRO_5017929596" evidence="1">
    <location>
        <begin position="28"/>
        <end position="79"/>
    </location>
</feature>
<dbReference type="KEGG" id="nbe:Back2_28640"/>
<name>A0A3G9IHY0_9ACTN</name>
<dbReference type="AlphaFoldDB" id="A0A3G9IHY0"/>
<gene>
    <name evidence="2" type="ORF">Back2_28640</name>
</gene>
<proteinExistence type="predicted"/>
<feature type="signal peptide" evidence="1">
    <location>
        <begin position="1"/>
        <end position="27"/>
    </location>
</feature>
<organism evidence="2 3">
    <name type="scientific">Nocardioides baekrokdamisoli</name>
    <dbReference type="NCBI Taxonomy" id="1804624"/>
    <lineage>
        <taxon>Bacteria</taxon>
        <taxon>Bacillati</taxon>
        <taxon>Actinomycetota</taxon>
        <taxon>Actinomycetes</taxon>
        <taxon>Propionibacteriales</taxon>
        <taxon>Nocardioidaceae</taxon>
        <taxon>Nocardioides</taxon>
    </lineage>
</organism>
<reference evidence="2 3" key="1">
    <citation type="submission" date="2018-11" db="EMBL/GenBank/DDBJ databases">
        <title>Complete genome sequence of Nocardioides baekrokdamisoli strain KCTC 39748.</title>
        <authorList>
            <person name="Kang S.W."/>
            <person name="Lee K.C."/>
            <person name="Kim K.K."/>
            <person name="Kim J.S."/>
            <person name="Kim D.S."/>
            <person name="Ko S.H."/>
            <person name="Yang S.H."/>
            <person name="Shin Y.K."/>
            <person name="Lee J.S."/>
        </authorList>
    </citation>
    <scope>NUCLEOTIDE SEQUENCE [LARGE SCALE GENOMIC DNA]</scope>
    <source>
        <strain evidence="2 3">KCTC 39748</strain>
    </source>
</reference>
<evidence type="ECO:0000313" key="2">
    <source>
        <dbReference type="EMBL" id="BBH18577.1"/>
    </source>
</evidence>
<dbReference type="EMBL" id="AP019307">
    <property type="protein sequence ID" value="BBH18577.1"/>
    <property type="molecule type" value="Genomic_DNA"/>
</dbReference>
<evidence type="ECO:0000256" key="1">
    <source>
        <dbReference type="SAM" id="SignalP"/>
    </source>
</evidence>
<evidence type="ECO:0000313" key="3">
    <source>
        <dbReference type="Proteomes" id="UP000271573"/>
    </source>
</evidence>
<protein>
    <submittedName>
        <fullName evidence="2">Uncharacterized protein</fullName>
    </submittedName>
</protein>
<dbReference type="Proteomes" id="UP000271573">
    <property type="component" value="Chromosome"/>
</dbReference>
<keyword evidence="3" id="KW-1185">Reference proteome</keyword>
<accession>A0A3G9IHY0</accession>